<feature type="domain" description="Riboflavin kinase" evidence="15">
    <location>
        <begin position="184"/>
        <end position="328"/>
    </location>
</feature>
<evidence type="ECO:0000256" key="8">
    <source>
        <dbReference type="ARBA" id="ARBA00022777"/>
    </source>
</evidence>
<dbReference type="CDD" id="cd02064">
    <property type="entry name" value="FAD_synthetase_N"/>
    <property type="match status" value="1"/>
</dbReference>
<keyword evidence="17" id="KW-1185">Reference proteome</keyword>
<dbReference type="Gene3D" id="2.40.30.30">
    <property type="entry name" value="Riboflavin kinase-like"/>
    <property type="match status" value="1"/>
</dbReference>
<keyword evidence="4 14" id="KW-0288">FMN</keyword>
<dbReference type="PANTHER" id="PTHR22749">
    <property type="entry name" value="RIBOFLAVIN KINASE/FMN ADENYLYLTRANSFERASE"/>
    <property type="match status" value="1"/>
</dbReference>
<dbReference type="RefSeq" id="WP_379872188.1">
    <property type="nucleotide sequence ID" value="NZ_JBHTBH010000008.1"/>
</dbReference>
<dbReference type="SUPFAM" id="SSF82114">
    <property type="entry name" value="Riboflavin kinase-like"/>
    <property type="match status" value="1"/>
</dbReference>
<keyword evidence="10 14" id="KW-0067">ATP-binding</keyword>
<comment type="catalytic activity">
    <reaction evidence="12 14">
        <text>riboflavin + ATP = FMN + ADP + H(+)</text>
        <dbReference type="Rhea" id="RHEA:14357"/>
        <dbReference type="ChEBI" id="CHEBI:15378"/>
        <dbReference type="ChEBI" id="CHEBI:30616"/>
        <dbReference type="ChEBI" id="CHEBI:57986"/>
        <dbReference type="ChEBI" id="CHEBI:58210"/>
        <dbReference type="ChEBI" id="CHEBI:456216"/>
        <dbReference type="EC" id="2.7.1.26"/>
    </reaction>
</comment>
<dbReference type="EC" id="2.7.7.2" evidence="14"/>
<evidence type="ECO:0000256" key="10">
    <source>
        <dbReference type="ARBA" id="ARBA00022840"/>
    </source>
</evidence>
<evidence type="ECO:0000256" key="9">
    <source>
        <dbReference type="ARBA" id="ARBA00022827"/>
    </source>
</evidence>
<evidence type="ECO:0000256" key="13">
    <source>
        <dbReference type="ARBA" id="ARBA00049494"/>
    </source>
</evidence>
<dbReference type="PIRSF" id="PIRSF004491">
    <property type="entry name" value="FAD_Synth"/>
    <property type="match status" value="1"/>
</dbReference>
<evidence type="ECO:0000313" key="16">
    <source>
        <dbReference type="EMBL" id="MFC7329538.1"/>
    </source>
</evidence>
<evidence type="ECO:0000256" key="14">
    <source>
        <dbReference type="PIRNR" id="PIRNR004491"/>
    </source>
</evidence>
<dbReference type="NCBIfam" id="NF004160">
    <property type="entry name" value="PRK05627.1-3"/>
    <property type="match status" value="1"/>
</dbReference>
<comment type="pathway">
    <text evidence="2 14">Cofactor biosynthesis; FMN biosynthesis; FMN from riboflavin (ATP route): step 1/1.</text>
</comment>
<gene>
    <name evidence="16" type="ORF">ACFQRF_17540</name>
</gene>
<proteinExistence type="inferred from homology"/>
<dbReference type="NCBIfam" id="TIGR00083">
    <property type="entry name" value="ribF"/>
    <property type="match status" value="1"/>
</dbReference>
<dbReference type="SMART" id="SM00904">
    <property type="entry name" value="Flavokinase"/>
    <property type="match status" value="1"/>
</dbReference>
<evidence type="ECO:0000259" key="15">
    <source>
        <dbReference type="SMART" id="SM00904"/>
    </source>
</evidence>
<keyword evidence="11" id="KW-0511">Multifunctional enzyme</keyword>
<dbReference type="GO" id="GO:0003919">
    <property type="term" value="F:FMN adenylyltransferase activity"/>
    <property type="evidence" value="ECO:0007669"/>
    <property type="project" value="UniProtKB-EC"/>
</dbReference>
<evidence type="ECO:0000256" key="4">
    <source>
        <dbReference type="ARBA" id="ARBA00022643"/>
    </source>
</evidence>
<dbReference type="GO" id="GO:0008531">
    <property type="term" value="F:riboflavin kinase activity"/>
    <property type="evidence" value="ECO:0007669"/>
    <property type="project" value="UniProtKB-EC"/>
</dbReference>
<comment type="pathway">
    <text evidence="1 14">Cofactor biosynthesis; FAD biosynthesis; FAD from FMN: step 1/1.</text>
</comment>
<keyword evidence="9 14" id="KW-0274">FAD</keyword>
<evidence type="ECO:0000256" key="2">
    <source>
        <dbReference type="ARBA" id="ARBA00005201"/>
    </source>
</evidence>
<dbReference type="InterPro" id="IPR015864">
    <property type="entry name" value="FAD_synthase"/>
</dbReference>
<evidence type="ECO:0000256" key="6">
    <source>
        <dbReference type="ARBA" id="ARBA00022695"/>
    </source>
</evidence>
<dbReference type="EMBL" id="JBHTBH010000008">
    <property type="protein sequence ID" value="MFC7329538.1"/>
    <property type="molecule type" value="Genomic_DNA"/>
</dbReference>
<evidence type="ECO:0000313" key="17">
    <source>
        <dbReference type="Proteomes" id="UP001596540"/>
    </source>
</evidence>
<dbReference type="InterPro" id="IPR015865">
    <property type="entry name" value="Riboflavin_kinase_bac/euk"/>
</dbReference>
<reference evidence="17" key="1">
    <citation type="journal article" date="2019" name="Int. J. Syst. Evol. Microbiol.">
        <title>The Global Catalogue of Microorganisms (GCM) 10K type strain sequencing project: providing services to taxonomists for standard genome sequencing and annotation.</title>
        <authorList>
            <consortium name="The Broad Institute Genomics Platform"/>
            <consortium name="The Broad Institute Genome Sequencing Center for Infectious Disease"/>
            <person name="Wu L."/>
            <person name="Ma J."/>
        </authorList>
    </citation>
    <scope>NUCLEOTIDE SEQUENCE [LARGE SCALE GENOMIC DNA]</scope>
    <source>
        <strain evidence="17">CGMCC 4.7382</strain>
    </source>
</reference>
<comment type="caution">
    <text evidence="16">The sequence shown here is derived from an EMBL/GenBank/DDBJ whole genome shotgun (WGS) entry which is preliminary data.</text>
</comment>
<keyword evidence="6 14" id="KW-0548">Nucleotidyltransferase</keyword>
<comment type="catalytic activity">
    <reaction evidence="13 14">
        <text>FMN + ATP + H(+) = FAD + diphosphate</text>
        <dbReference type="Rhea" id="RHEA:17237"/>
        <dbReference type="ChEBI" id="CHEBI:15378"/>
        <dbReference type="ChEBI" id="CHEBI:30616"/>
        <dbReference type="ChEBI" id="CHEBI:33019"/>
        <dbReference type="ChEBI" id="CHEBI:57692"/>
        <dbReference type="ChEBI" id="CHEBI:58210"/>
        <dbReference type="EC" id="2.7.7.2"/>
    </reaction>
</comment>
<dbReference type="InterPro" id="IPR002606">
    <property type="entry name" value="Riboflavin_kinase_bac"/>
</dbReference>
<dbReference type="InterPro" id="IPR023465">
    <property type="entry name" value="Riboflavin_kinase_dom_sf"/>
</dbReference>
<evidence type="ECO:0000256" key="7">
    <source>
        <dbReference type="ARBA" id="ARBA00022741"/>
    </source>
</evidence>
<dbReference type="InterPro" id="IPR014729">
    <property type="entry name" value="Rossmann-like_a/b/a_fold"/>
</dbReference>
<keyword evidence="7 14" id="KW-0547">Nucleotide-binding</keyword>
<dbReference type="Gene3D" id="3.40.50.620">
    <property type="entry name" value="HUPs"/>
    <property type="match status" value="1"/>
</dbReference>
<keyword evidence="3 14" id="KW-0285">Flavoprotein</keyword>
<organism evidence="16 17">
    <name type="scientific">Marinactinospora rubrisoli</name>
    <dbReference type="NCBI Taxonomy" id="2715399"/>
    <lineage>
        <taxon>Bacteria</taxon>
        <taxon>Bacillati</taxon>
        <taxon>Actinomycetota</taxon>
        <taxon>Actinomycetes</taxon>
        <taxon>Streptosporangiales</taxon>
        <taxon>Nocardiopsidaceae</taxon>
        <taxon>Marinactinospora</taxon>
    </lineage>
</organism>
<protein>
    <recommendedName>
        <fullName evidence="14">Riboflavin biosynthesis protein</fullName>
    </recommendedName>
    <domain>
        <recommendedName>
            <fullName evidence="14">Riboflavin kinase</fullName>
            <ecNumber evidence="14">2.7.1.26</ecNumber>
        </recommendedName>
        <alternativeName>
            <fullName evidence="14">Flavokinase</fullName>
        </alternativeName>
    </domain>
    <domain>
        <recommendedName>
            <fullName evidence="14">FMN adenylyltransferase</fullName>
            <ecNumber evidence="14">2.7.7.2</ecNumber>
        </recommendedName>
        <alternativeName>
            <fullName evidence="14">FAD pyrophosphorylase</fullName>
        </alternativeName>
        <alternativeName>
            <fullName evidence="14">FAD synthase</fullName>
        </alternativeName>
    </domain>
</protein>
<dbReference type="SUPFAM" id="SSF52374">
    <property type="entry name" value="Nucleotidylyl transferase"/>
    <property type="match status" value="1"/>
</dbReference>
<name>A0ABW2KI01_9ACTN</name>
<dbReference type="InterPro" id="IPR023468">
    <property type="entry name" value="Riboflavin_kinase"/>
</dbReference>
<dbReference type="Pfam" id="PF01687">
    <property type="entry name" value="Flavokinase"/>
    <property type="match status" value="1"/>
</dbReference>
<dbReference type="EC" id="2.7.1.26" evidence="14"/>
<evidence type="ECO:0000256" key="11">
    <source>
        <dbReference type="ARBA" id="ARBA00023268"/>
    </source>
</evidence>
<accession>A0ABW2KI01</accession>
<evidence type="ECO:0000256" key="3">
    <source>
        <dbReference type="ARBA" id="ARBA00022630"/>
    </source>
</evidence>
<evidence type="ECO:0000256" key="1">
    <source>
        <dbReference type="ARBA" id="ARBA00004726"/>
    </source>
</evidence>
<evidence type="ECO:0000256" key="12">
    <source>
        <dbReference type="ARBA" id="ARBA00047880"/>
    </source>
</evidence>
<dbReference type="Proteomes" id="UP001596540">
    <property type="component" value="Unassembled WGS sequence"/>
</dbReference>
<dbReference type="Pfam" id="PF06574">
    <property type="entry name" value="FAD_syn"/>
    <property type="match status" value="1"/>
</dbReference>
<evidence type="ECO:0000256" key="5">
    <source>
        <dbReference type="ARBA" id="ARBA00022679"/>
    </source>
</evidence>
<keyword evidence="8 14" id="KW-0418">Kinase</keyword>
<dbReference type="PANTHER" id="PTHR22749:SF6">
    <property type="entry name" value="RIBOFLAVIN KINASE"/>
    <property type="match status" value="1"/>
</dbReference>
<keyword evidence="5 14" id="KW-0808">Transferase</keyword>
<comment type="similarity">
    <text evidence="14">Belongs to the ribF family.</text>
</comment>
<sequence length="340" mass="36309">MRGWHGQEAADGEPSRGPAVVAVGVFDGVHRGHQAVLRRAGEHARRLGLPVAAVTFDPHPLAVLRPEETPDLLTSVARRGELLRAHGAAEVDVLAFTPELARTSAEDFASAVLADRWRAAAVVVGADFRFGHRAAGDVGLLRTLGDKYHFAVDAVPLVGDPEPVTSTRIRAALARGDVAAAAADLGRDHRLEGVIVHGAARGRELLGFPTANLSHTPGRAVPADGVYAGWLSLLPEEEPGAEPQARFDRSQPRMRWPAAVSVGSNPQFDGTVRTVEAYALDRDDLELYGRAMAVEFTARIRGQQRFDSVDALIAAMRRDVDRAREILTGGRPDGPGGQQG</sequence>